<organism evidence="1 2">
    <name type="scientific">Ramazzottius varieornatus</name>
    <name type="common">Water bear</name>
    <name type="synonym">Tardigrade</name>
    <dbReference type="NCBI Taxonomy" id="947166"/>
    <lineage>
        <taxon>Eukaryota</taxon>
        <taxon>Metazoa</taxon>
        <taxon>Ecdysozoa</taxon>
        <taxon>Tardigrada</taxon>
        <taxon>Eutardigrada</taxon>
        <taxon>Parachela</taxon>
        <taxon>Hypsibioidea</taxon>
        <taxon>Ramazzottiidae</taxon>
        <taxon>Ramazzottius</taxon>
    </lineage>
</organism>
<keyword evidence="2" id="KW-1185">Reference proteome</keyword>
<dbReference type="Proteomes" id="UP000186922">
    <property type="component" value="Unassembled WGS sequence"/>
</dbReference>
<sequence length="71" mass="8089">MEHLMGVIQILNDTLAVTETVTSITTGGGKHFISSFVDYTRSHIIFTGYCFAKHPRLDIRTIANRNDLYRM</sequence>
<gene>
    <name evidence="1" type="primary">RvY_12182-1</name>
    <name evidence="1" type="synonym">RvY_12182.1</name>
    <name evidence="1" type="ORF">RvY_12182</name>
</gene>
<reference evidence="1 2" key="1">
    <citation type="journal article" date="2016" name="Nat. Commun.">
        <title>Extremotolerant tardigrade genome and improved radiotolerance of human cultured cells by tardigrade-unique protein.</title>
        <authorList>
            <person name="Hashimoto T."/>
            <person name="Horikawa D.D."/>
            <person name="Saito Y."/>
            <person name="Kuwahara H."/>
            <person name="Kozuka-Hata H."/>
            <person name="Shin-I T."/>
            <person name="Minakuchi Y."/>
            <person name="Ohishi K."/>
            <person name="Motoyama A."/>
            <person name="Aizu T."/>
            <person name="Enomoto A."/>
            <person name="Kondo K."/>
            <person name="Tanaka S."/>
            <person name="Hara Y."/>
            <person name="Koshikawa S."/>
            <person name="Sagara H."/>
            <person name="Miura T."/>
            <person name="Yokobori S."/>
            <person name="Miyagawa K."/>
            <person name="Suzuki Y."/>
            <person name="Kubo T."/>
            <person name="Oyama M."/>
            <person name="Kohara Y."/>
            <person name="Fujiyama A."/>
            <person name="Arakawa K."/>
            <person name="Katayama T."/>
            <person name="Toyoda A."/>
            <person name="Kunieda T."/>
        </authorList>
    </citation>
    <scope>NUCLEOTIDE SEQUENCE [LARGE SCALE GENOMIC DNA]</scope>
    <source>
        <strain evidence="1 2">YOKOZUNA-1</strain>
    </source>
</reference>
<evidence type="ECO:0000313" key="1">
    <source>
        <dbReference type="EMBL" id="GAV01476.1"/>
    </source>
</evidence>
<accession>A0A1D1VKZ3</accession>
<evidence type="ECO:0000313" key="2">
    <source>
        <dbReference type="Proteomes" id="UP000186922"/>
    </source>
</evidence>
<proteinExistence type="predicted"/>
<comment type="caution">
    <text evidence="1">The sequence shown here is derived from an EMBL/GenBank/DDBJ whole genome shotgun (WGS) entry which is preliminary data.</text>
</comment>
<dbReference type="AlphaFoldDB" id="A0A1D1VKZ3"/>
<name>A0A1D1VKZ3_RAMVA</name>
<dbReference type="EMBL" id="BDGG01000007">
    <property type="protein sequence ID" value="GAV01476.1"/>
    <property type="molecule type" value="Genomic_DNA"/>
</dbReference>
<protein>
    <submittedName>
        <fullName evidence="1">Uncharacterized protein</fullName>
    </submittedName>
</protein>